<gene>
    <name evidence="1" type="ORF">FCI23_44165</name>
</gene>
<accession>A0A4U0RUR0</accession>
<evidence type="ECO:0000313" key="2">
    <source>
        <dbReference type="Proteomes" id="UP000305778"/>
    </source>
</evidence>
<reference evidence="1 2" key="1">
    <citation type="submission" date="2019-04" db="EMBL/GenBank/DDBJ databases">
        <title>Streptomyces oryziradicis sp. nov., a novel actinomycete isolated from rhizosphere soil of rice (Oryza sativa L.).</title>
        <authorList>
            <person name="Li C."/>
        </authorList>
    </citation>
    <scope>NUCLEOTIDE SEQUENCE [LARGE SCALE GENOMIC DNA]</scope>
    <source>
        <strain evidence="1 2">NEAU-C40</strain>
    </source>
</reference>
<proteinExistence type="predicted"/>
<name>A0A4U0RUR0_9ACTN</name>
<evidence type="ECO:0000313" key="1">
    <source>
        <dbReference type="EMBL" id="TJZ99899.1"/>
    </source>
</evidence>
<dbReference type="Proteomes" id="UP000305778">
    <property type="component" value="Unassembled WGS sequence"/>
</dbReference>
<protein>
    <recommendedName>
        <fullName evidence="3">Type A2 lantipeptide</fullName>
    </recommendedName>
</protein>
<evidence type="ECO:0008006" key="3">
    <source>
        <dbReference type="Google" id="ProtNLM"/>
    </source>
</evidence>
<organism evidence="1 2">
    <name type="scientific">Actinacidiphila oryziradicis</name>
    <dbReference type="NCBI Taxonomy" id="2571141"/>
    <lineage>
        <taxon>Bacteria</taxon>
        <taxon>Bacillati</taxon>
        <taxon>Actinomycetota</taxon>
        <taxon>Actinomycetes</taxon>
        <taxon>Kitasatosporales</taxon>
        <taxon>Streptomycetaceae</taxon>
        <taxon>Actinacidiphila</taxon>
    </lineage>
</organism>
<dbReference type="RefSeq" id="WP_136729691.1">
    <property type="nucleotide sequence ID" value="NZ_SUMC01000094.1"/>
</dbReference>
<dbReference type="EMBL" id="SUMC01000094">
    <property type="protein sequence ID" value="TJZ99899.1"/>
    <property type="molecule type" value="Genomic_DNA"/>
</dbReference>
<keyword evidence="2" id="KW-1185">Reference proteome</keyword>
<dbReference type="AlphaFoldDB" id="A0A4U0RUR0"/>
<comment type="caution">
    <text evidence="1">The sequence shown here is derived from an EMBL/GenBank/DDBJ whole genome shotgun (WGS) entry which is preliminary data.</text>
</comment>
<sequence length="69" mass="6679">MRSFTPQVETSEISDADLDNISGGLTISGGAVSPLLGVSGGVSVDGLGEVLGALPLSLPLPQVTGGASL</sequence>